<dbReference type="Pfam" id="PF01987">
    <property type="entry name" value="AIM24"/>
    <property type="match status" value="1"/>
</dbReference>
<organism evidence="2 3">
    <name type="scientific">Chloroflexus aggregans</name>
    <dbReference type="NCBI Taxonomy" id="152260"/>
    <lineage>
        <taxon>Bacteria</taxon>
        <taxon>Bacillati</taxon>
        <taxon>Chloroflexota</taxon>
        <taxon>Chloroflexia</taxon>
        <taxon>Chloroflexales</taxon>
        <taxon>Chloroflexineae</taxon>
        <taxon>Chloroflexaceae</taxon>
        <taxon>Chloroflexus</taxon>
    </lineage>
</organism>
<dbReference type="NCBIfam" id="TIGR00266">
    <property type="entry name" value="TIGR00266 family protein"/>
    <property type="match status" value="1"/>
</dbReference>
<dbReference type="SUPFAM" id="SSF51219">
    <property type="entry name" value="TRAP-like"/>
    <property type="match status" value="1"/>
</dbReference>
<dbReference type="EMBL" id="PNIQ01000058">
    <property type="protein sequence ID" value="PMP86922.1"/>
    <property type="molecule type" value="Genomic_DNA"/>
</dbReference>
<reference evidence="2 3" key="1">
    <citation type="submission" date="2018-01" db="EMBL/GenBank/DDBJ databases">
        <title>Metagenomic assembled genomes from two thermal pools in the Uzon Caldera, Kamchatka, Russia.</title>
        <authorList>
            <person name="Wilkins L."/>
            <person name="Ettinger C."/>
        </authorList>
    </citation>
    <scope>NUCLEOTIDE SEQUENCE [LARGE SCALE GENOMIC DNA]</scope>
    <source>
        <strain evidence="2">ZAV-02</strain>
    </source>
</reference>
<dbReference type="InterPro" id="IPR002838">
    <property type="entry name" value="AIM24"/>
</dbReference>
<dbReference type="InterPro" id="IPR026870">
    <property type="entry name" value="Zinc_ribbon_dom"/>
</dbReference>
<gene>
    <name evidence="2" type="ORF">C0184_00730</name>
</gene>
<protein>
    <submittedName>
        <fullName evidence="2">TIGR00266 family protein</fullName>
    </submittedName>
</protein>
<dbReference type="PANTHER" id="PTHR43657:SF1">
    <property type="entry name" value="ALTERED INHERITANCE OF MITOCHONDRIA PROTEIN 24, MITOCHONDRIAL"/>
    <property type="match status" value="1"/>
</dbReference>
<sequence>MNCPNCGASITAGARFCTNCGFRLSTPVQSAPPPLVPPSGEASSMADVYDNRPGERLDLPEPPVVGTGVGASGLRFKIIGTTMQAVVLEVPPGQTVFSERGGMSWMSANVQMQTNMEGGLGGAFKRMFSGESIFMVNFTPQGGPGIIGFSAEFPGKIVPLNLAPGQVMICQKDAFMCAERSVSLDIHFRRKLGAGLFGGEGFIMQKLTGPGLAFVELDGEIIEYTLEANQMLKVDTGHVAMYEPTVQLDIEMVRGFKNILFGGEGLFLTTLRGPGRVWLQTMPAMNLAKKIAQYLPTSSGSSSGGGINLGSLFTND</sequence>
<dbReference type="AlphaFoldDB" id="A0A2J6XFL7"/>
<name>A0A2J6XFL7_9CHLR</name>
<dbReference type="PANTHER" id="PTHR43657">
    <property type="entry name" value="TRYPTOPHAN RNA-BINDING ATTENUATOR PROTEIN-LIKE PROTEIN"/>
    <property type="match status" value="1"/>
</dbReference>
<feature type="domain" description="Zinc-ribbon" evidence="1">
    <location>
        <begin position="3"/>
        <end position="24"/>
    </location>
</feature>
<accession>A0A2J6XFL7</accession>
<comment type="caution">
    <text evidence="2">The sequence shown here is derived from an EMBL/GenBank/DDBJ whole genome shotgun (WGS) entry which is preliminary data.</text>
</comment>
<dbReference type="Gene3D" id="3.60.160.10">
    <property type="entry name" value="Mitochondrial biogenesis AIM24"/>
    <property type="match status" value="1"/>
</dbReference>
<dbReference type="Pfam" id="PF13240">
    <property type="entry name" value="Zn_Ribbon_1"/>
    <property type="match status" value="1"/>
</dbReference>
<dbReference type="InterPro" id="IPR016031">
    <property type="entry name" value="Trp_RNA-bd_attenuator-like_dom"/>
</dbReference>
<dbReference type="InterPro" id="IPR036983">
    <property type="entry name" value="AIM24_sf"/>
</dbReference>
<proteinExistence type="predicted"/>
<evidence type="ECO:0000313" key="3">
    <source>
        <dbReference type="Proteomes" id="UP000243376"/>
    </source>
</evidence>
<dbReference type="Proteomes" id="UP000243376">
    <property type="component" value="Unassembled WGS sequence"/>
</dbReference>
<evidence type="ECO:0000259" key="1">
    <source>
        <dbReference type="Pfam" id="PF13240"/>
    </source>
</evidence>
<evidence type="ECO:0000313" key="2">
    <source>
        <dbReference type="EMBL" id="PMP86922.1"/>
    </source>
</evidence>